<dbReference type="RefSeq" id="WP_116159163.1">
    <property type="nucleotide sequence ID" value="NZ_JACHJY010000006.1"/>
</dbReference>
<evidence type="ECO:0000313" key="2">
    <source>
        <dbReference type="Proteomes" id="UP000582643"/>
    </source>
</evidence>
<accession>A0A7W7XCR7</accession>
<comment type="caution">
    <text evidence="1">The sequence shown here is derived from an EMBL/GenBank/DDBJ whole genome shotgun (WGS) entry which is preliminary data.</text>
</comment>
<dbReference type="AlphaFoldDB" id="A0A7W7XCR7"/>
<organism evidence="1 2">
    <name type="scientific">Streptomyces nymphaeiformis</name>
    <dbReference type="NCBI Taxonomy" id="2663842"/>
    <lineage>
        <taxon>Bacteria</taxon>
        <taxon>Bacillati</taxon>
        <taxon>Actinomycetota</taxon>
        <taxon>Actinomycetes</taxon>
        <taxon>Kitasatosporales</taxon>
        <taxon>Streptomycetaceae</taxon>
        <taxon>Streptomyces</taxon>
    </lineage>
</organism>
<protein>
    <submittedName>
        <fullName evidence="1">Uncharacterized protein</fullName>
    </submittedName>
</protein>
<gene>
    <name evidence="1" type="ORF">GGE06_004347</name>
</gene>
<dbReference type="EMBL" id="JACHJY010000006">
    <property type="protein sequence ID" value="MBB4983405.1"/>
    <property type="molecule type" value="Genomic_DNA"/>
</dbReference>
<name>A0A7W7XCR7_9ACTN</name>
<evidence type="ECO:0000313" key="1">
    <source>
        <dbReference type="EMBL" id="MBB4983405.1"/>
    </source>
</evidence>
<proteinExistence type="predicted"/>
<reference evidence="1 2" key="1">
    <citation type="submission" date="2020-08" db="EMBL/GenBank/DDBJ databases">
        <title>Genomic Encyclopedia of Type Strains, Phase III (KMG-III): the genomes of soil and plant-associated and newly described type strains.</title>
        <authorList>
            <person name="Whitman W."/>
        </authorList>
    </citation>
    <scope>NUCLEOTIDE SEQUENCE [LARGE SCALE GENOMIC DNA]</scope>
    <source>
        <strain evidence="1 2">SFB5A</strain>
    </source>
</reference>
<dbReference type="Proteomes" id="UP000582643">
    <property type="component" value="Unassembled WGS sequence"/>
</dbReference>
<sequence>MHEETRGPDGRFSRLEAMLDSVVGDTTELRAYIGSVQAEVEELRQTVAGLEARLDLVVASWTAFRTDLDTEEAESHRTLADRYVNFVEQSLYGVARKAVKEKHGDIPPDRTARMVAGLCSELFGRADVSERRVRRILGVRADHELAQTVQRLVTQARGIVAESVRMKTRGFWEFDHIPGAPLDESRQQAWARCDESDPVEFVVAPAYVAGGTTYSRQRVRTSAS</sequence>
<keyword evidence="2" id="KW-1185">Reference proteome</keyword>